<evidence type="ECO:0000256" key="1">
    <source>
        <dbReference type="ARBA" id="ARBA00005254"/>
    </source>
</evidence>
<dbReference type="PANTHER" id="PTHR43802:SF1">
    <property type="entry name" value="IP11341P-RELATED"/>
    <property type="match status" value="1"/>
</dbReference>
<dbReference type="SUPFAM" id="SSF52096">
    <property type="entry name" value="ClpP/crotonase"/>
    <property type="match status" value="1"/>
</dbReference>
<dbReference type="Pfam" id="PF00378">
    <property type="entry name" value="ECH_1"/>
    <property type="match status" value="1"/>
</dbReference>
<reference evidence="2" key="1">
    <citation type="journal article" date="2014" name="Front. Microbiol.">
        <title>High frequency of phylogenetically diverse reductive dehalogenase-homologous genes in deep subseafloor sedimentary metagenomes.</title>
        <authorList>
            <person name="Kawai M."/>
            <person name="Futagami T."/>
            <person name="Toyoda A."/>
            <person name="Takaki Y."/>
            <person name="Nishi S."/>
            <person name="Hori S."/>
            <person name="Arai W."/>
            <person name="Tsubouchi T."/>
            <person name="Morono Y."/>
            <person name="Uchiyama I."/>
            <person name="Ito T."/>
            <person name="Fujiyama A."/>
            <person name="Inagaki F."/>
            <person name="Takami H."/>
        </authorList>
    </citation>
    <scope>NUCLEOTIDE SEQUENCE</scope>
    <source>
        <strain evidence="2">Expedition CK06-06</strain>
    </source>
</reference>
<comment type="similarity">
    <text evidence="1">Belongs to the enoyl-CoA hydratase/isomerase family.</text>
</comment>
<organism evidence="2">
    <name type="scientific">marine sediment metagenome</name>
    <dbReference type="NCBI Taxonomy" id="412755"/>
    <lineage>
        <taxon>unclassified sequences</taxon>
        <taxon>metagenomes</taxon>
        <taxon>ecological metagenomes</taxon>
    </lineage>
</organism>
<name>X0UCI1_9ZZZZ</name>
<dbReference type="EMBL" id="BARS01016252">
    <property type="protein sequence ID" value="GAF86190.1"/>
    <property type="molecule type" value="Genomic_DNA"/>
</dbReference>
<dbReference type="CDD" id="cd06558">
    <property type="entry name" value="crotonase-like"/>
    <property type="match status" value="1"/>
</dbReference>
<evidence type="ECO:0008006" key="3">
    <source>
        <dbReference type="Google" id="ProtNLM"/>
    </source>
</evidence>
<accession>X0UCI1</accession>
<dbReference type="Gene3D" id="3.90.226.10">
    <property type="entry name" value="2-enoyl-CoA Hydratase, Chain A, domain 1"/>
    <property type="match status" value="1"/>
</dbReference>
<proteinExistence type="inferred from homology"/>
<dbReference type="PANTHER" id="PTHR43802">
    <property type="entry name" value="ENOYL-COA HYDRATASE"/>
    <property type="match status" value="1"/>
</dbReference>
<dbReference type="InterPro" id="IPR029045">
    <property type="entry name" value="ClpP/crotonase-like_dom_sf"/>
</dbReference>
<comment type="caution">
    <text evidence="2">The sequence shown here is derived from an EMBL/GenBank/DDBJ whole genome shotgun (WGS) entry which is preliminary data.</text>
</comment>
<dbReference type="InterPro" id="IPR001753">
    <property type="entry name" value="Enoyl-CoA_hydra/iso"/>
</dbReference>
<evidence type="ECO:0000313" key="2">
    <source>
        <dbReference type="EMBL" id="GAF86190.1"/>
    </source>
</evidence>
<protein>
    <recommendedName>
        <fullName evidence="3">Enoyl-CoA hydratase</fullName>
    </recommendedName>
</protein>
<dbReference type="GO" id="GO:0003824">
    <property type="term" value="F:catalytic activity"/>
    <property type="evidence" value="ECO:0007669"/>
    <property type="project" value="InterPro"/>
</dbReference>
<dbReference type="PROSITE" id="PS00166">
    <property type="entry name" value="ENOYL_COA_HYDRATASE"/>
    <property type="match status" value="1"/>
</dbReference>
<feature type="non-terminal residue" evidence="2">
    <location>
        <position position="208"/>
    </location>
</feature>
<dbReference type="InterPro" id="IPR018376">
    <property type="entry name" value="Enoyl-CoA_hyd/isom_CS"/>
</dbReference>
<sequence>MTYADIRVQKKDGIVLLTLNRPDKLNAVTWDSWREITQAVGSLGEDDEARVLVVTGSGRGFCSGTDLAAAAAAAAAGEKPAAGSRSERLRSRFLATAAIVACPKPTIAAVNGVAAGGGLSLCLACDVRIASQEARFSAIWSRRALVPDFGCSYLLPRIVGMSKALELMYTGEMIDAQEALAIGLVSQVVAAEELMPTAMALAERIAKG</sequence>
<gene>
    <name evidence="2" type="ORF">S01H1_26779</name>
</gene>
<dbReference type="AlphaFoldDB" id="X0UCI1"/>